<reference evidence="3 4" key="1">
    <citation type="submission" date="2017-04" db="EMBL/GenBank/DDBJ databases">
        <authorList>
            <person name="Afonso C.L."/>
            <person name="Miller P.J."/>
            <person name="Scott M.A."/>
            <person name="Spackman E."/>
            <person name="Goraichik I."/>
            <person name="Dimitrov K.M."/>
            <person name="Suarez D.L."/>
            <person name="Swayne D.E."/>
        </authorList>
    </citation>
    <scope>NUCLEOTIDE SEQUENCE [LARGE SCALE GENOMIC DNA]</scope>
    <source>
        <strain evidence="3 4">DSM 43828</strain>
    </source>
</reference>
<dbReference type="RefSeq" id="WP_143446299.1">
    <property type="nucleotide sequence ID" value="NZ_FWXV01000002.1"/>
</dbReference>
<protein>
    <submittedName>
        <fullName evidence="3">Uncharacterized protein</fullName>
    </submittedName>
</protein>
<feature type="region of interest" description="Disordered" evidence="1">
    <location>
        <begin position="1"/>
        <end position="22"/>
    </location>
</feature>
<keyword evidence="2" id="KW-0812">Transmembrane</keyword>
<proteinExistence type="predicted"/>
<gene>
    <name evidence="3" type="ORF">SAMN05661093_02550</name>
</gene>
<keyword evidence="2" id="KW-1133">Transmembrane helix</keyword>
<feature type="compositionally biased region" description="Pro residues" evidence="1">
    <location>
        <begin position="156"/>
        <end position="201"/>
    </location>
</feature>
<sequence>MSYGPPPNQGWQQPPPGWGQPVMGPRKPPLPGIVVTLGILAIVYGLLVGIAQGFSGGIIAFALRVVTAILALVGGIMLMNRARAGAILLTVSGGLGTLLFALSFFRVPFVGSPPGFNQWFDLLEDGLPLLQGLFAIAVLVLSLLPVVTKAAEQSGPPGPPPPGPPGPPAFGPPGPPPPGYGPPPPGYGPPPQQPPPPNWRQ</sequence>
<organism evidence="3 4">
    <name type="scientific">Kibdelosporangium aridum</name>
    <dbReference type="NCBI Taxonomy" id="2030"/>
    <lineage>
        <taxon>Bacteria</taxon>
        <taxon>Bacillati</taxon>
        <taxon>Actinomycetota</taxon>
        <taxon>Actinomycetes</taxon>
        <taxon>Pseudonocardiales</taxon>
        <taxon>Pseudonocardiaceae</taxon>
        <taxon>Kibdelosporangium</taxon>
    </lineage>
</organism>
<keyword evidence="2" id="KW-0472">Membrane</keyword>
<dbReference type="Proteomes" id="UP000192674">
    <property type="component" value="Unassembled WGS sequence"/>
</dbReference>
<accession>A0A1W2CWZ9</accession>
<feature type="region of interest" description="Disordered" evidence="1">
    <location>
        <begin position="151"/>
        <end position="201"/>
    </location>
</feature>
<keyword evidence="4" id="KW-1185">Reference proteome</keyword>
<dbReference type="AlphaFoldDB" id="A0A1W2CWZ9"/>
<evidence type="ECO:0000256" key="1">
    <source>
        <dbReference type="SAM" id="MobiDB-lite"/>
    </source>
</evidence>
<evidence type="ECO:0000313" key="3">
    <source>
        <dbReference type="EMBL" id="SMC89454.1"/>
    </source>
</evidence>
<evidence type="ECO:0000313" key="4">
    <source>
        <dbReference type="Proteomes" id="UP000192674"/>
    </source>
</evidence>
<feature type="transmembrane region" description="Helical" evidence="2">
    <location>
        <begin position="57"/>
        <end position="79"/>
    </location>
</feature>
<feature type="transmembrane region" description="Helical" evidence="2">
    <location>
        <begin position="129"/>
        <end position="147"/>
    </location>
</feature>
<feature type="compositionally biased region" description="Pro residues" evidence="1">
    <location>
        <begin position="1"/>
        <end position="18"/>
    </location>
</feature>
<feature type="transmembrane region" description="Helical" evidence="2">
    <location>
        <begin position="30"/>
        <end position="51"/>
    </location>
</feature>
<name>A0A1W2CWZ9_KIBAR</name>
<evidence type="ECO:0000256" key="2">
    <source>
        <dbReference type="SAM" id="Phobius"/>
    </source>
</evidence>
<dbReference type="EMBL" id="FWXV01000002">
    <property type="protein sequence ID" value="SMC89454.1"/>
    <property type="molecule type" value="Genomic_DNA"/>
</dbReference>
<feature type="transmembrane region" description="Helical" evidence="2">
    <location>
        <begin position="86"/>
        <end position="109"/>
    </location>
</feature>